<proteinExistence type="predicted"/>
<gene>
    <name evidence="2" type="ORF">EVAR_75455_1</name>
</gene>
<reference evidence="2 3" key="1">
    <citation type="journal article" date="2019" name="Commun. Biol.">
        <title>The bagworm genome reveals a unique fibroin gene that provides high tensile strength.</title>
        <authorList>
            <person name="Kono N."/>
            <person name="Nakamura H."/>
            <person name="Ohtoshi R."/>
            <person name="Tomita M."/>
            <person name="Numata K."/>
            <person name="Arakawa K."/>
        </authorList>
    </citation>
    <scope>NUCLEOTIDE SEQUENCE [LARGE SCALE GENOMIC DNA]</scope>
</reference>
<dbReference type="AlphaFoldDB" id="A0A4C1TK46"/>
<name>A0A4C1TK46_EUMVA</name>
<feature type="compositionally biased region" description="Polar residues" evidence="1">
    <location>
        <begin position="1"/>
        <end position="13"/>
    </location>
</feature>
<feature type="region of interest" description="Disordered" evidence="1">
    <location>
        <begin position="1"/>
        <end position="29"/>
    </location>
</feature>
<evidence type="ECO:0000313" key="3">
    <source>
        <dbReference type="Proteomes" id="UP000299102"/>
    </source>
</evidence>
<accession>A0A4C1TK46</accession>
<sequence length="247" mass="26990">MTQALLRSSNVSHSPKPRRVIPHARSGGRADSAGCRLFNTYIDYRGLGPSVIMNLDLKRFALVQCGLRDRCDDVTADAMTINGKDNSTCCPRHGASGRYTRAGAASAGAIADNADTYPRSPRSYLLKLYGASHLIGPEVVKALSIPILCALSGEAKVSRNLVREEGNSIKEHLQRTSSAEHAAPSRSRSFDAARRGGLTSAGIRRSTQLNPGRERHEPQIYVPQTRLGVTRLVVFEFCERRSLFRGK</sequence>
<dbReference type="Proteomes" id="UP000299102">
    <property type="component" value="Unassembled WGS sequence"/>
</dbReference>
<evidence type="ECO:0000313" key="2">
    <source>
        <dbReference type="EMBL" id="GBP14873.1"/>
    </source>
</evidence>
<organism evidence="2 3">
    <name type="scientific">Eumeta variegata</name>
    <name type="common">Bagworm moth</name>
    <name type="synonym">Eumeta japonica</name>
    <dbReference type="NCBI Taxonomy" id="151549"/>
    <lineage>
        <taxon>Eukaryota</taxon>
        <taxon>Metazoa</taxon>
        <taxon>Ecdysozoa</taxon>
        <taxon>Arthropoda</taxon>
        <taxon>Hexapoda</taxon>
        <taxon>Insecta</taxon>
        <taxon>Pterygota</taxon>
        <taxon>Neoptera</taxon>
        <taxon>Endopterygota</taxon>
        <taxon>Lepidoptera</taxon>
        <taxon>Glossata</taxon>
        <taxon>Ditrysia</taxon>
        <taxon>Tineoidea</taxon>
        <taxon>Psychidae</taxon>
        <taxon>Oiketicinae</taxon>
        <taxon>Eumeta</taxon>
    </lineage>
</organism>
<keyword evidence="3" id="KW-1185">Reference proteome</keyword>
<feature type="region of interest" description="Disordered" evidence="1">
    <location>
        <begin position="171"/>
        <end position="217"/>
    </location>
</feature>
<comment type="caution">
    <text evidence="2">The sequence shown here is derived from an EMBL/GenBank/DDBJ whole genome shotgun (WGS) entry which is preliminary data.</text>
</comment>
<protein>
    <submittedName>
        <fullName evidence="2">Uncharacterized protein</fullName>
    </submittedName>
</protein>
<evidence type="ECO:0000256" key="1">
    <source>
        <dbReference type="SAM" id="MobiDB-lite"/>
    </source>
</evidence>
<dbReference type="EMBL" id="BGZK01000067">
    <property type="protein sequence ID" value="GBP14873.1"/>
    <property type="molecule type" value="Genomic_DNA"/>
</dbReference>